<reference evidence="2" key="1">
    <citation type="submission" date="2014-12" db="EMBL/GenBank/DDBJ databases">
        <title>Insight into the proteome of Arion vulgaris.</title>
        <authorList>
            <person name="Aradska J."/>
            <person name="Bulat T."/>
            <person name="Smidak R."/>
            <person name="Sarate P."/>
            <person name="Gangsoo J."/>
            <person name="Sialana F."/>
            <person name="Bilban M."/>
            <person name="Lubec G."/>
        </authorList>
    </citation>
    <scope>NUCLEOTIDE SEQUENCE</scope>
    <source>
        <tissue evidence="2">Skin</tissue>
    </source>
</reference>
<feature type="chain" id="PRO_5002124075" evidence="1">
    <location>
        <begin position="23"/>
        <end position="83"/>
    </location>
</feature>
<gene>
    <name evidence="2" type="primary">ORF95656</name>
</gene>
<protein>
    <submittedName>
        <fullName evidence="2">Uncharacterized protein</fullName>
    </submittedName>
</protein>
<feature type="non-terminal residue" evidence="2">
    <location>
        <position position="83"/>
    </location>
</feature>
<evidence type="ECO:0000256" key="1">
    <source>
        <dbReference type="SAM" id="SignalP"/>
    </source>
</evidence>
<proteinExistence type="predicted"/>
<sequence length="83" mass="9287">MTFSAIVVLLLVSVGWLLLVSTEFSDIVSQIRSITVINDTTLRYVWLLPGNCKDGSRSDLQPDHNLKLRSQVKAVLSPLRNHP</sequence>
<name>A0A0B7A668_9EUPU</name>
<evidence type="ECO:0000313" key="2">
    <source>
        <dbReference type="EMBL" id="CEK75465.1"/>
    </source>
</evidence>
<organism evidence="2">
    <name type="scientific">Arion vulgaris</name>
    <dbReference type="NCBI Taxonomy" id="1028688"/>
    <lineage>
        <taxon>Eukaryota</taxon>
        <taxon>Metazoa</taxon>
        <taxon>Spiralia</taxon>
        <taxon>Lophotrochozoa</taxon>
        <taxon>Mollusca</taxon>
        <taxon>Gastropoda</taxon>
        <taxon>Heterobranchia</taxon>
        <taxon>Euthyneura</taxon>
        <taxon>Panpulmonata</taxon>
        <taxon>Eupulmonata</taxon>
        <taxon>Stylommatophora</taxon>
        <taxon>Helicina</taxon>
        <taxon>Arionoidea</taxon>
        <taxon>Arionidae</taxon>
        <taxon>Arion</taxon>
    </lineage>
</organism>
<accession>A0A0B7A668</accession>
<feature type="signal peptide" evidence="1">
    <location>
        <begin position="1"/>
        <end position="22"/>
    </location>
</feature>
<dbReference type="AlphaFoldDB" id="A0A0B7A668"/>
<dbReference type="EMBL" id="HACG01028600">
    <property type="protein sequence ID" value="CEK75465.1"/>
    <property type="molecule type" value="Transcribed_RNA"/>
</dbReference>
<keyword evidence="1" id="KW-0732">Signal</keyword>